<protein>
    <submittedName>
        <fullName evidence="1">Uncharacterized protein</fullName>
    </submittedName>
</protein>
<proteinExistence type="predicted"/>
<keyword evidence="2" id="KW-1185">Reference proteome</keyword>
<dbReference type="Proteomes" id="UP000540412">
    <property type="component" value="Unassembled WGS sequence"/>
</dbReference>
<name>A0A7W9PJF7_9NOCA</name>
<sequence length="32" mass="3377">MPGNGAGPLVVYICLEGKISRRGDRTGQDSTQ</sequence>
<organism evidence="1 2">
    <name type="scientific">Nocardia transvalensis</name>
    <dbReference type="NCBI Taxonomy" id="37333"/>
    <lineage>
        <taxon>Bacteria</taxon>
        <taxon>Bacillati</taxon>
        <taxon>Actinomycetota</taxon>
        <taxon>Actinomycetes</taxon>
        <taxon>Mycobacteriales</taxon>
        <taxon>Nocardiaceae</taxon>
        <taxon>Nocardia</taxon>
    </lineage>
</organism>
<accession>A0A7W9PJF7</accession>
<evidence type="ECO:0000313" key="2">
    <source>
        <dbReference type="Proteomes" id="UP000540412"/>
    </source>
</evidence>
<evidence type="ECO:0000313" key="1">
    <source>
        <dbReference type="EMBL" id="MBB5917291.1"/>
    </source>
</evidence>
<gene>
    <name evidence="1" type="ORF">BJY24_006203</name>
</gene>
<comment type="caution">
    <text evidence="1">The sequence shown here is derived from an EMBL/GenBank/DDBJ whole genome shotgun (WGS) entry which is preliminary data.</text>
</comment>
<dbReference type="AlphaFoldDB" id="A0A7W9PJF7"/>
<reference evidence="1 2" key="1">
    <citation type="submission" date="2020-08" db="EMBL/GenBank/DDBJ databases">
        <title>Sequencing the genomes of 1000 actinobacteria strains.</title>
        <authorList>
            <person name="Klenk H.-P."/>
        </authorList>
    </citation>
    <scope>NUCLEOTIDE SEQUENCE [LARGE SCALE GENOMIC DNA]</scope>
    <source>
        <strain evidence="1 2">DSM 43582</strain>
    </source>
</reference>
<dbReference type="EMBL" id="JACHIT010000002">
    <property type="protein sequence ID" value="MBB5917291.1"/>
    <property type="molecule type" value="Genomic_DNA"/>
</dbReference>